<evidence type="ECO:0000313" key="2">
    <source>
        <dbReference type="EMBL" id="KYQ60265.1"/>
    </source>
</evidence>
<evidence type="ECO:0000313" key="3">
    <source>
        <dbReference type="Proteomes" id="UP000075809"/>
    </source>
</evidence>
<reference evidence="2 3" key="1">
    <citation type="submission" date="2015-09" db="EMBL/GenBank/DDBJ databases">
        <title>Trachymyrmex zeteki WGS genome.</title>
        <authorList>
            <person name="Nygaard S."/>
            <person name="Hu H."/>
            <person name="Boomsma J."/>
            <person name="Zhang G."/>
        </authorList>
    </citation>
    <scope>NUCLEOTIDE SEQUENCE [LARGE SCALE GENOMIC DNA]</scope>
    <source>
        <strain evidence="2">Tzet28-1</strain>
        <tissue evidence="2">Whole body</tissue>
    </source>
</reference>
<proteinExistence type="predicted"/>
<feature type="region of interest" description="Disordered" evidence="1">
    <location>
        <begin position="21"/>
        <end position="90"/>
    </location>
</feature>
<feature type="compositionally biased region" description="Pro residues" evidence="1">
    <location>
        <begin position="58"/>
        <end position="75"/>
    </location>
</feature>
<evidence type="ECO:0000256" key="1">
    <source>
        <dbReference type="SAM" id="MobiDB-lite"/>
    </source>
</evidence>
<organism evidence="2 3">
    <name type="scientific">Mycetomoellerius zeteki</name>
    <dbReference type="NCBI Taxonomy" id="64791"/>
    <lineage>
        <taxon>Eukaryota</taxon>
        <taxon>Metazoa</taxon>
        <taxon>Ecdysozoa</taxon>
        <taxon>Arthropoda</taxon>
        <taxon>Hexapoda</taxon>
        <taxon>Insecta</taxon>
        <taxon>Pterygota</taxon>
        <taxon>Neoptera</taxon>
        <taxon>Endopterygota</taxon>
        <taxon>Hymenoptera</taxon>
        <taxon>Apocrita</taxon>
        <taxon>Aculeata</taxon>
        <taxon>Formicoidea</taxon>
        <taxon>Formicidae</taxon>
        <taxon>Myrmicinae</taxon>
        <taxon>Mycetomoellerius</taxon>
    </lineage>
</organism>
<sequence>MVEGQERPHLLARAAYDYHANTADKTRVKPHSLPLSPPPSSQPHPSRLYSSLVRAIRSPPPAPPRLLPKRPPPTRRPIAHAVAATSDSWSSSPRGYRILACTYVWTWYTEVTGPTFRDMEIFPESDATTGALMHRPTTPYGPSSSGLSPLRCAEKREGSRIRTENKIQQERWK</sequence>
<gene>
    <name evidence="2" type="ORF">ALC60_00673</name>
</gene>
<accession>A0A151XIX3</accession>
<dbReference type="EMBL" id="KQ982080">
    <property type="protein sequence ID" value="KYQ60265.1"/>
    <property type="molecule type" value="Genomic_DNA"/>
</dbReference>
<dbReference type="AlphaFoldDB" id="A0A151XIX3"/>
<feature type="region of interest" description="Disordered" evidence="1">
    <location>
        <begin position="132"/>
        <end position="173"/>
    </location>
</feature>
<keyword evidence="3" id="KW-1185">Reference proteome</keyword>
<name>A0A151XIX3_9HYME</name>
<dbReference type="Proteomes" id="UP000075809">
    <property type="component" value="Unassembled WGS sequence"/>
</dbReference>
<protein>
    <submittedName>
        <fullName evidence="2">Uncharacterized protein</fullName>
    </submittedName>
</protein>
<feature type="compositionally biased region" description="Basic and acidic residues" evidence="1">
    <location>
        <begin position="152"/>
        <end position="173"/>
    </location>
</feature>
<feature type="compositionally biased region" description="Low complexity" evidence="1">
    <location>
        <begin position="136"/>
        <end position="150"/>
    </location>
</feature>